<organism evidence="1 2">
    <name type="scientific">Mucuna pruriens</name>
    <name type="common">Velvet bean</name>
    <name type="synonym">Dolichos pruriens</name>
    <dbReference type="NCBI Taxonomy" id="157652"/>
    <lineage>
        <taxon>Eukaryota</taxon>
        <taxon>Viridiplantae</taxon>
        <taxon>Streptophyta</taxon>
        <taxon>Embryophyta</taxon>
        <taxon>Tracheophyta</taxon>
        <taxon>Spermatophyta</taxon>
        <taxon>Magnoliopsida</taxon>
        <taxon>eudicotyledons</taxon>
        <taxon>Gunneridae</taxon>
        <taxon>Pentapetalae</taxon>
        <taxon>rosids</taxon>
        <taxon>fabids</taxon>
        <taxon>Fabales</taxon>
        <taxon>Fabaceae</taxon>
        <taxon>Papilionoideae</taxon>
        <taxon>50 kb inversion clade</taxon>
        <taxon>NPAAA clade</taxon>
        <taxon>indigoferoid/millettioid clade</taxon>
        <taxon>Phaseoleae</taxon>
        <taxon>Mucuna</taxon>
    </lineage>
</organism>
<accession>A0A371I4W0</accession>
<sequence>MSLLIIGVKPFLLEADHSVFYCHSSSVKAALIQPLPNQRSRPPKYFLGIEVVQFKENIVISQRKYALDILQETSMSNCRLVDSPMDPNMKLMVKHGEPYFDPERYRTLVGKFIYLTVTRPDISFAVEVVCQYLALITGQQSSVSLDMSRRHLDRTPIYQVIVVLIGQDLPLIDDLLQVFAYLLGGNVASWKSKKQNIVARSEVEYRAMAPATCELIWVNNLFKN</sequence>
<keyword evidence="2" id="KW-1185">Reference proteome</keyword>
<proteinExistence type="predicted"/>
<evidence type="ECO:0000313" key="2">
    <source>
        <dbReference type="Proteomes" id="UP000257109"/>
    </source>
</evidence>
<dbReference type="STRING" id="157652.A0A371I4W0"/>
<name>A0A371I4W0_MUCPR</name>
<comment type="caution">
    <text evidence="1">The sequence shown here is derived from an EMBL/GenBank/DDBJ whole genome shotgun (WGS) entry which is preliminary data.</text>
</comment>
<reference evidence="1" key="1">
    <citation type="submission" date="2018-05" db="EMBL/GenBank/DDBJ databases">
        <title>Draft genome of Mucuna pruriens seed.</title>
        <authorList>
            <person name="Nnadi N.E."/>
            <person name="Vos R."/>
            <person name="Hasami M.H."/>
            <person name="Devisetty U.K."/>
            <person name="Aguiy J.C."/>
        </authorList>
    </citation>
    <scope>NUCLEOTIDE SEQUENCE [LARGE SCALE GENOMIC DNA]</scope>
    <source>
        <strain evidence="1">JCA_2017</strain>
    </source>
</reference>
<dbReference type="CDD" id="cd09272">
    <property type="entry name" value="RNase_HI_RT_Ty1"/>
    <property type="match status" value="1"/>
</dbReference>
<dbReference type="PANTHER" id="PTHR11439:SF463">
    <property type="entry name" value="REVERSE TRANSCRIPTASE TY1_COPIA-TYPE DOMAIN-CONTAINING PROTEIN"/>
    <property type="match status" value="1"/>
</dbReference>
<dbReference type="Proteomes" id="UP000257109">
    <property type="component" value="Unassembled WGS sequence"/>
</dbReference>
<evidence type="ECO:0000313" key="1">
    <source>
        <dbReference type="EMBL" id="RDY10055.1"/>
    </source>
</evidence>
<feature type="non-terminal residue" evidence="1">
    <location>
        <position position="1"/>
    </location>
</feature>
<gene>
    <name evidence="1" type="ORF">CR513_05482</name>
</gene>
<dbReference type="OrthoDB" id="1434533at2759"/>
<dbReference type="PANTHER" id="PTHR11439">
    <property type="entry name" value="GAG-POL-RELATED RETROTRANSPOSON"/>
    <property type="match status" value="1"/>
</dbReference>
<protein>
    <submittedName>
        <fullName evidence="1">Mitochondrial protein</fullName>
    </submittedName>
</protein>
<dbReference type="EMBL" id="QJKJ01000923">
    <property type="protein sequence ID" value="RDY10055.1"/>
    <property type="molecule type" value="Genomic_DNA"/>
</dbReference>
<dbReference type="AlphaFoldDB" id="A0A371I4W0"/>